<dbReference type="SUPFAM" id="SSF56112">
    <property type="entry name" value="Protein kinase-like (PK-like)"/>
    <property type="match status" value="1"/>
</dbReference>
<feature type="compositionally biased region" description="Basic and acidic residues" evidence="8">
    <location>
        <begin position="1318"/>
        <end position="1327"/>
    </location>
</feature>
<dbReference type="Gene3D" id="3.30.200.20">
    <property type="entry name" value="Phosphorylase Kinase, domain 1"/>
    <property type="match status" value="1"/>
</dbReference>
<feature type="region of interest" description="Disordered" evidence="8">
    <location>
        <begin position="313"/>
        <end position="437"/>
    </location>
</feature>
<feature type="region of interest" description="Disordered" evidence="8">
    <location>
        <begin position="154"/>
        <end position="233"/>
    </location>
</feature>
<reference evidence="10 11" key="1">
    <citation type="journal article" date="2018" name="BMC Genomics">
        <title>Comparative genome analyses reveal sequence features reflecting distinct modes of host-adaptation between dicot and monocot powdery mildew.</title>
        <authorList>
            <person name="Wu Y."/>
            <person name="Ma X."/>
            <person name="Pan Z."/>
            <person name="Kale S.D."/>
            <person name="Song Y."/>
            <person name="King H."/>
            <person name="Zhang Q."/>
            <person name="Presley C."/>
            <person name="Deng X."/>
            <person name="Wei C.I."/>
            <person name="Xiao S."/>
        </authorList>
    </citation>
    <scope>NUCLEOTIDE SEQUENCE [LARGE SCALE GENOMIC DNA]</scope>
    <source>
        <strain evidence="10">UMSG3</strain>
    </source>
</reference>
<evidence type="ECO:0000313" key="11">
    <source>
        <dbReference type="Proteomes" id="UP000283383"/>
    </source>
</evidence>
<feature type="compositionally biased region" description="Polar residues" evidence="8">
    <location>
        <begin position="1328"/>
        <end position="1351"/>
    </location>
</feature>
<dbReference type="GO" id="GO:0004674">
    <property type="term" value="F:protein serine/threonine kinase activity"/>
    <property type="evidence" value="ECO:0007669"/>
    <property type="project" value="UniProtKB-KW"/>
</dbReference>
<feature type="compositionally biased region" description="Polar residues" evidence="8">
    <location>
        <begin position="194"/>
        <end position="220"/>
    </location>
</feature>
<feature type="compositionally biased region" description="Polar residues" evidence="8">
    <location>
        <begin position="155"/>
        <end position="174"/>
    </location>
</feature>
<feature type="region of interest" description="Disordered" evidence="8">
    <location>
        <begin position="747"/>
        <end position="789"/>
    </location>
</feature>
<feature type="binding site" evidence="7">
    <location>
        <position position="1004"/>
    </location>
    <ligand>
        <name>ATP</name>
        <dbReference type="ChEBI" id="CHEBI:30616"/>
    </ligand>
</feature>
<evidence type="ECO:0000259" key="9">
    <source>
        <dbReference type="PROSITE" id="PS50011"/>
    </source>
</evidence>
<dbReference type="SMART" id="SM00220">
    <property type="entry name" value="S_TKc"/>
    <property type="match status" value="1"/>
</dbReference>
<evidence type="ECO:0000256" key="6">
    <source>
        <dbReference type="ARBA" id="ARBA00022840"/>
    </source>
</evidence>
<dbReference type="PROSITE" id="PS50011">
    <property type="entry name" value="PROTEIN_KINASE_DOM"/>
    <property type="match status" value="1"/>
</dbReference>
<sequence length="1430" mass="158021">MIRNHKPFITPSRDPSPSKTQVFPQKSFANLCSRKENYNPNSFEHDVGRELAANLSTTKTPTLVYPKSFDKDTVDDSENVSVDILSSSSFEETHTSILSAYSIPQMTLVDNPQVNAHRNLNSKEYSEDKRASDPNFTNVARESFGPRPAILVTGLQRQNMSTRKNSISTTTFGQPRSMDHPSPVNNSRSRRHSQFPNSSGATGNATNAPKKSIEPNSNDVYFSKTASKRRPCSTTISQGLSEIESVMTVNQVENNGSSRGFKASRAAKAKSLQPPSRNGQAPKAIETSSKINIHSNEKVALTISSSRKRISVIPGMPSPSHPTGLGARTISPTDARRAKRMSNMQAQNFIPKTPPTPQSDSIINGSTSRPSSIVQNKTSTPCPSGISPDPNLKSNSSRLSPALVSTLNSSRETVGSLPSRSLQSTGSSRLPNTKSRNILGSIEIEEKEGEFVPPVPAIPKAYESPKELPAGSSALSKTKSMLSSDSSYVCKNLINSHNESRSNRELSKDHEEDFQQKSNSPNIQSDNNHNSHHVKKSLQPLRLPPFNLRPLSTTTANRFEVFEEQISSGDKIADTISQWSPTTSSKASFFANTSKLSKSPIHSRSNSAINFLGKTTNSSVSVMPKPKINSDNKNTGLPSTSSSLSPKKSTTSYGCIPRNKPSDENNTYERSYEAKRLSVVNGPRALNLNVRSSMRETPSAQLSNIEEPSTPLSATSLRRKLSLGWRRSASKSSVSIPCAVIDRESGYLPPAKKADNTSPSRYPASSTISNFSKENIPSPSLSVKSTTYLDSKQRKSTASSMSMFGGCHDRTISDSWGVQNNSSGKTKQKSERSVPTPRTSSMMHRILNPKESSSSARLLDHWTIDLDKDDLTAEDEMMKLALKRKETEHAARHLDALTKRATAKDRMSPQDLMLRPNLTSFERGEMVDYKDIYFYGTPDAAKHIAEFSKDSINFGYDDDRGDYSIIPGDHLLYRYEIIDLLGKGSFGQVVRCVDHKTGGLVAVKIIRNKKRFHQQALVEVNILKKLREWDPCDTYNMVKFTQSFYFRGHLCISAELLDMNLYELIKSNSFRGFSLKIVRRFTKQILNSLLLLQKHKVIHCDLKPENVLLAHPLHSEIKVIDFGSSCFENEKVYTYIQSRFYRSPEVILGMTYGMPIDMWSLGCIMAELYSGVPIFPGENEQEQLACIMEVFGPPEKHLIEKSTRRKLFFDSMGKPRLTISSKGRRRRPSSKTLHQVLKCDDNNFLDFLSKCLKWDPDCRIKPNDAIRHEFITGQKSPPLSFSSRRSSSIRNDSPIKKSNTMKISTAVRPLPEPPSNSHKKDAVKKNNEVSGSKGSPIKNSVTSASNQRRQTSLNGNISPSISNPPLSKRIAHGGSNNVISSGSALPRVTKLTNGRNKAAGISSAVFPRNSSLTVIASSSVGGNYGSQRAQ</sequence>
<evidence type="ECO:0000256" key="8">
    <source>
        <dbReference type="SAM" id="MobiDB-lite"/>
    </source>
</evidence>
<dbReference type="InterPro" id="IPR017441">
    <property type="entry name" value="Protein_kinase_ATP_BS"/>
</dbReference>
<dbReference type="GO" id="GO:0005856">
    <property type="term" value="C:cytoskeleton"/>
    <property type="evidence" value="ECO:0007669"/>
    <property type="project" value="TreeGrafter"/>
</dbReference>
<dbReference type="Pfam" id="PF00069">
    <property type="entry name" value="Pkinase"/>
    <property type="match status" value="1"/>
</dbReference>
<dbReference type="Proteomes" id="UP000283383">
    <property type="component" value="Unassembled WGS sequence"/>
</dbReference>
<name>A0A420J2H0_9PEZI</name>
<feature type="compositionally biased region" description="Low complexity" evidence="8">
    <location>
        <begin position="538"/>
        <end position="549"/>
    </location>
</feature>
<keyword evidence="4 7" id="KW-0547">Nucleotide-binding</keyword>
<evidence type="ECO:0000313" key="10">
    <source>
        <dbReference type="EMBL" id="RKF80955.1"/>
    </source>
</evidence>
<feature type="region of interest" description="Disordered" evidence="8">
    <location>
        <begin position="123"/>
        <end position="142"/>
    </location>
</feature>
<accession>A0A420J2H0</accession>
<keyword evidence="11" id="KW-1185">Reference proteome</keyword>
<dbReference type="PANTHER" id="PTHR24058:SF22">
    <property type="entry name" value="DUAL SPECIFICITY TYROSINE-PHOSPHORYLATION-REGULATED KINASE 4"/>
    <property type="match status" value="1"/>
</dbReference>
<protein>
    <submittedName>
        <fullName evidence="10">Putative dual specificity protein kinase pom1</fullName>
    </submittedName>
</protein>
<dbReference type="Gene3D" id="1.10.510.10">
    <property type="entry name" value="Transferase(Phosphotransferase) domain 1"/>
    <property type="match status" value="1"/>
</dbReference>
<feature type="compositionally biased region" description="Basic and acidic residues" evidence="8">
    <location>
        <begin position="498"/>
        <end position="515"/>
    </location>
</feature>
<dbReference type="STRING" id="62708.A0A420J2H0"/>
<evidence type="ECO:0000256" key="7">
    <source>
        <dbReference type="PROSITE-ProRule" id="PRU10141"/>
    </source>
</evidence>
<dbReference type="EMBL" id="MCBQ01004077">
    <property type="protein sequence ID" value="RKF80955.1"/>
    <property type="molecule type" value="Genomic_DNA"/>
</dbReference>
<feature type="compositionally biased region" description="Polar residues" evidence="8">
    <location>
        <begin position="392"/>
        <end position="437"/>
    </location>
</feature>
<evidence type="ECO:0000256" key="3">
    <source>
        <dbReference type="ARBA" id="ARBA00022679"/>
    </source>
</evidence>
<keyword evidence="5 10" id="KW-0418">Kinase</keyword>
<evidence type="ECO:0000256" key="5">
    <source>
        <dbReference type="ARBA" id="ARBA00022777"/>
    </source>
</evidence>
<feature type="compositionally biased region" description="Polar residues" evidence="8">
    <location>
        <begin position="813"/>
        <end position="825"/>
    </location>
</feature>
<evidence type="ECO:0000256" key="2">
    <source>
        <dbReference type="ARBA" id="ARBA00022527"/>
    </source>
</evidence>
<dbReference type="PANTHER" id="PTHR24058">
    <property type="entry name" value="DUAL SPECIFICITY PROTEIN KINASE"/>
    <property type="match status" value="1"/>
</dbReference>
<evidence type="ECO:0000256" key="1">
    <source>
        <dbReference type="ARBA" id="ARBA00008867"/>
    </source>
</evidence>
<organism evidence="10 11">
    <name type="scientific">Golovinomyces cichoracearum</name>
    <dbReference type="NCBI Taxonomy" id="62708"/>
    <lineage>
        <taxon>Eukaryota</taxon>
        <taxon>Fungi</taxon>
        <taxon>Dikarya</taxon>
        <taxon>Ascomycota</taxon>
        <taxon>Pezizomycotina</taxon>
        <taxon>Leotiomycetes</taxon>
        <taxon>Erysiphales</taxon>
        <taxon>Erysiphaceae</taxon>
        <taxon>Golovinomyces</taxon>
    </lineage>
</organism>
<feature type="region of interest" description="Disordered" evidence="8">
    <location>
        <begin position="255"/>
        <end position="283"/>
    </location>
</feature>
<dbReference type="InterPro" id="IPR008271">
    <property type="entry name" value="Ser/Thr_kinase_AS"/>
</dbReference>
<dbReference type="FunFam" id="1.10.510.10:FF:000112">
    <property type="entry name" value="Putative dual specificity tyrosine-phosphorylation-regulated kinase 2"/>
    <property type="match status" value="1"/>
</dbReference>
<dbReference type="CDD" id="cd14210">
    <property type="entry name" value="PKc_DYRK"/>
    <property type="match status" value="1"/>
</dbReference>
<evidence type="ECO:0000256" key="4">
    <source>
        <dbReference type="ARBA" id="ARBA00022741"/>
    </source>
</evidence>
<feature type="compositionally biased region" description="Polar residues" evidence="8">
    <location>
        <begin position="13"/>
        <end position="23"/>
    </location>
</feature>
<feature type="compositionally biased region" description="Low complexity" evidence="8">
    <location>
        <begin position="1352"/>
        <end position="1367"/>
    </location>
</feature>
<feature type="region of interest" description="Disordered" evidence="8">
    <location>
        <begin position="1"/>
        <end position="23"/>
    </location>
</feature>
<dbReference type="GO" id="GO:0005524">
    <property type="term" value="F:ATP binding"/>
    <property type="evidence" value="ECO:0007669"/>
    <property type="project" value="UniProtKB-UniRule"/>
</dbReference>
<dbReference type="InterPro" id="IPR050494">
    <property type="entry name" value="Ser_Thr_dual-spec_kinase"/>
</dbReference>
<gene>
    <name evidence="10" type="ORF">GcM3_040020</name>
</gene>
<comment type="caution">
    <text evidence="10">The sequence shown here is derived from an EMBL/GenBank/DDBJ whole genome shotgun (WGS) entry which is preliminary data.</text>
</comment>
<feature type="region of interest" description="Disordered" evidence="8">
    <location>
        <begin position="812"/>
        <end position="840"/>
    </location>
</feature>
<keyword evidence="6 7" id="KW-0067">ATP-binding</keyword>
<feature type="region of interest" description="Disordered" evidence="8">
    <location>
        <begin position="617"/>
        <end position="667"/>
    </location>
</feature>
<feature type="compositionally biased region" description="Polar residues" evidence="8">
    <location>
        <begin position="756"/>
        <end position="789"/>
    </location>
</feature>
<dbReference type="GO" id="GO:0005737">
    <property type="term" value="C:cytoplasm"/>
    <property type="evidence" value="ECO:0007669"/>
    <property type="project" value="TreeGrafter"/>
</dbReference>
<keyword evidence="2" id="KW-0723">Serine/threonine-protein kinase</keyword>
<dbReference type="InterPro" id="IPR000719">
    <property type="entry name" value="Prot_kinase_dom"/>
</dbReference>
<feature type="region of interest" description="Disordered" evidence="8">
    <location>
        <begin position="1269"/>
        <end position="1382"/>
    </location>
</feature>
<dbReference type="PROSITE" id="PS00108">
    <property type="entry name" value="PROTEIN_KINASE_ST"/>
    <property type="match status" value="1"/>
</dbReference>
<proteinExistence type="inferred from homology"/>
<feature type="compositionally biased region" description="Polar residues" evidence="8">
    <location>
        <begin position="358"/>
        <end position="382"/>
    </location>
</feature>
<feature type="region of interest" description="Disordered" evidence="8">
    <location>
        <begin position="498"/>
        <end position="549"/>
    </location>
</feature>
<comment type="similarity">
    <text evidence="1">Belongs to the protein kinase superfamily. CMGC Ser/Thr protein kinase family. MNB/DYRK subfamily.</text>
</comment>
<feature type="compositionally biased region" description="Low complexity" evidence="8">
    <location>
        <begin position="1276"/>
        <end position="1292"/>
    </location>
</feature>
<keyword evidence="3" id="KW-0808">Transferase</keyword>
<dbReference type="InterPro" id="IPR011009">
    <property type="entry name" value="Kinase-like_dom_sf"/>
</dbReference>
<feature type="compositionally biased region" description="Low complexity" evidence="8">
    <location>
        <begin position="637"/>
        <end position="652"/>
    </location>
</feature>
<feature type="compositionally biased region" description="Polar residues" evidence="8">
    <location>
        <begin position="516"/>
        <end position="528"/>
    </location>
</feature>
<dbReference type="PROSITE" id="PS00107">
    <property type="entry name" value="PROTEIN_KINASE_ATP"/>
    <property type="match status" value="1"/>
</dbReference>
<feature type="domain" description="Protein kinase" evidence="9">
    <location>
        <begin position="975"/>
        <end position="1271"/>
    </location>
</feature>